<feature type="region of interest" description="Disordered" evidence="1">
    <location>
        <begin position="232"/>
        <end position="251"/>
    </location>
</feature>
<organism evidence="3">
    <name type="scientific">Fagus sylvatica</name>
    <name type="common">Beechnut</name>
    <dbReference type="NCBI Taxonomy" id="28930"/>
    <lineage>
        <taxon>Eukaryota</taxon>
        <taxon>Viridiplantae</taxon>
        <taxon>Streptophyta</taxon>
        <taxon>Embryophyta</taxon>
        <taxon>Tracheophyta</taxon>
        <taxon>Spermatophyta</taxon>
        <taxon>Magnoliopsida</taxon>
        <taxon>eudicotyledons</taxon>
        <taxon>Gunneridae</taxon>
        <taxon>Pentapetalae</taxon>
        <taxon>rosids</taxon>
        <taxon>fabids</taxon>
        <taxon>Fagales</taxon>
        <taxon>Fagaceae</taxon>
        <taxon>Fagus</taxon>
    </lineage>
</organism>
<dbReference type="EMBL" id="OIVN01000788">
    <property type="protein sequence ID" value="SPC85579.1"/>
    <property type="molecule type" value="Genomic_DNA"/>
</dbReference>
<protein>
    <submittedName>
        <fullName evidence="3">Uncharacterized protein</fullName>
    </submittedName>
</protein>
<gene>
    <name evidence="3" type="ORF">FSB_LOCUS13461</name>
</gene>
<dbReference type="AlphaFoldDB" id="A0A2N9FFG1"/>
<accession>A0A2N9FFG1</accession>
<evidence type="ECO:0000256" key="1">
    <source>
        <dbReference type="SAM" id="MobiDB-lite"/>
    </source>
</evidence>
<sequence>MLDALISFSISLLILRLSLFSAGEEILSKVECSIERCLRRSARLSSSQSETNSSFSKASLQLRNLESPEKGSFKAISPKTSILKSRSSRESKAEPVSFSLHEDGDKVSMSIEYYDTDLFGERHLRRSPRLISATENNGIDKPKKKYDVDILNKNHLRRSPRLYSSLTQADNIKLDSTFIGFSRLDEPPSQMSIPSTGKSDLDEKCLRQSLKVATSLFEDENGKRECSFIDLPESGEKRSSKRSKSKASLEDKLKDKNISSFVGDPIPDDEAQERWRWRYEMKVVI</sequence>
<feature type="signal peptide" evidence="2">
    <location>
        <begin position="1"/>
        <end position="23"/>
    </location>
</feature>
<proteinExistence type="predicted"/>
<keyword evidence="2" id="KW-0732">Signal</keyword>
<reference evidence="3" key="1">
    <citation type="submission" date="2018-02" db="EMBL/GenBank/DDBJ databases">
        <authorList>
            <person name="Cohen D.B."/>
            <person name="Kent A.D."/>
        </authorList>
    </citation>
    <scope>NUCLEOTIDE SEQUENCE</scope>
</reference>
<evidence type="ECO:0000313" key="3">
    <source>
        <dbReference type="EMBL" id="SPC85579.1"/>
    </source>
</evidence>
<feature type="chain" id="PRO_5014783149" evidence="2">
    <location>
        <begin position="24"/>
        <end position="285"/>
    </location>
</feature>
<evidence type="ECO:0000256" key="2">
    <source>
        <dbReference type="SAM" id="SignalP"/>
    </source>
</evidence>
<name>A0A2N9FFG1_FAGSY</name>